<dbReference type="PANTHER" id="PTHR35333:SF3">
    <property type="entry name" value="BETA-LACTAMASE-TYPE TRANSPEPTIDASE FOLD CONTAINING PROTEIN"/>
    <property type="match status" value="1"/>
</dbReference>
<sequence length="468" mass="48236">MGRAFSAERARPTVVSVRWTGKRADRAERLNRAVRLNRADRADRAASLARRGRSPLSIPRRPAGPHGGTPARSTGKPPSRNPGPATGQTAASPPATGTRPRSDAPALCTLLPPAPGPQPAPSCTLHALDGTGPRYSQAAAAPKAKTPLTVNPQAGRIPSAAMSRHRTPTRPGARISAVAALTALLLVPIGAAVLAFPAWPEDGAVGGTHTAPAGAVHTPTPPPATSSGPSLDEELDAAIEAVRAESPGRVSVALMDMDTGQSATTGEGEAYVTASIVKADVLAALLLQAQDAQRPLTEQERQWAAAMIRSSDNAATTALWEVIGGSDGLAEANRRLGLRETVPGQEGLWGLTETTPADQLRLLSALFDADSALSDTSRDYVRELMGAVSADQDWGVSAAGDARSALLKNGWLPRSDTGLWVVNSVGLVERDGRRLLIAVLSDGQPTRAAGIALVESAADGAAACFAAL</sequence>
<dbReference type="SUPFAM" id="SSF56601">
    <property type="entry name" value="beta-lactamase/transpeptidase-like"/>
    <property type="match status" value="1"/>
</dbReference>
<dbReference type="EMBL" id="BLLG01000003">
    <property type="protein sequence ID" value="GFH34994.1"/>
    <property type="molecule type" value="Genomic_DNA"/>
</dbReference>
<dbReference type="PANTHER" id="PTHR35333">
    <property type="entry name" value="BETA-LACTAMASE"/>
    <property type="match status" value="1"/>
</dbReference>
<feature type="region of interest" description="Disordered" evidence="1">
    <location>
        <begin position="207"/>
        <end position="231"/>
    </location>
</feature>
<dbReference type="InterPro" id="IPR000871">
    <property type="entry name" value="Beta-lactam_class-A"/>
</dbReference>
<organism evidence="4 5">
    <name type="scientific">Streptomyces pacificus</name>
    <dbReference type="NCBI Taxonomy" id="2705029"/>
    <lineage>
        <taxon>Bacteria</taxon>
        <taxon>Bacillati</taxon>
        <taxon>Actinomycetota</taxon>
        <taxon>Actinomycetes</taxon>
        <taxon>Kitasatosporales</taxon>
        <taxon>Streptomycetaceae</taxon>
        <taxon>Streptomyces</taxon>
    </lineage>
</organism>
<feature type="transmembrane region" description="Helical" evidence="2">
    <location>
        <begin position="175"/>
        <end position="199"/>
    </location>
</feature>
<gene>
    <name evidence="4" type="ORF">SCWH03_12080</name>
</gene>
<dbReference type="GO" id="GO:0030655">
    <property type="term" value="P:beta-lactam antibiotic catabolic process"/>
    <property type="evidence" value="ECO:0007669"/>
    <property type="project" value="InterPro"/>
</dbReference>
<proteinExistence type="predicted"/>
<dbReference type="InterPro" id="IPR012338">
    <property type="entry name" value="Beta-lactam/transpept-like"/>
</dbReference>
<dbReference type="InterPro" id="IPR045155">
    <property type="entry name" value="Beta-lactam_cat"/>
</dbReference>
<dbReference type="Gene3D" id="3.40.710.10">
    <property type="entry name" value="DD-peptidase/beta-lactamase superfamily"/>
    <property type="match status" value="1"/>
</dbReference>
<feature type="compositionally biased region" description="Low complexity" evidence="1">
    <location>
        <begin position="207"/>
        <end position="218"/>
    </location>
</feature>
<keyword evidence="5" id="KW-1185">Reference proteome</keyword>
<evidence type="ECO:0000313" key="5">
    <source>
        <dbReference type="Proteomes" id="UP000484988"/>
    </source>
</evidence>
<reference evidence="4 5" key="1">
    <citation type="submission" date="2020-02" db="EMBL/GenBank/DDBJ databases">
        <title>Whole Genome Shotgun Sequence of Streptomyces sp. strain CWH03.</title>
        <authorList>
            <person name="Dohra H."/>
            <person name="Kodani S."/>
            <person name="Yamamura H."/>
        </authorList>
    </citation>
    <scope>NUCLEOTIDE SEQUENCE [LARGE SCALE GENOMIC DNA]</scope>
    <source>
        <strain evidence="4 5">CWH03</strain>
    </source>
</reference>
<dbReference type="GO" id="GO:0046677">
    <property type="term" value="P:response to antibiotic"/>
    <property type="evidence" value="ECO:0007669"/>
    <property type="project" value="InterPro"/>
</dbReference>
<evidence type="ECO:0000256" key="1">
    <source>
        <dbReference type="SAM" id="MobiDB-lite"/>
    </source>
</evidence>
<dbReference type="GO" id="GO:0008800">
    <property type="term" value="F:beta-lactamase activity"/>
    <property type="evidence" value="ECO:0007669"/>
    <property type="project" value="InterPro"/>
</dbReference>
<feature type="domain" description="Beta-lactamase class A catalytic" evidence="3">
    <location>
        <begin position="302"/>
        <end position="440"/>
    </location>
</feature>
<feature type="region of interest" description="Disordered" evidence="1">
    <location>
        <begin position="37"/>
        <end position="124"/>
    </location>
</feature>
<dbReference type="Pfam" id="PF13354">
    <property type="entry name" value="Beta-lactamase2"/>
    <property type="match status" value="1"/>
</dbReference>
<evidence type="ECO:0000256" key="2">
    <source>
        <dbReference type="SAM" id="Phobius"/>
    </source>
</evidence>
<dbReference type="AlphaFoldDB" id="A0A6A0AT06"/>
<name>A0A6A0AT06_9ACTN</name>
<keyword evidence="2" id="KW-0812">Transmembrane</keyword>
<evidence type="ECO:0000313" key="4">
    <source>
        <dbReference type="EMBL" id="GFH34994.1"/>
    </source>
</evidence>
<dbReference type="Proteomes" id="UP000484988">
    <property type="component" value="Unassembled WGS sequence"/>
</dbReference>
<comment type="caution">
    <text evidence="4">The sequence shown here is derived from an EMBL/GenBank/DDBJ whole genome shotgun (WGS) entry which is preliminary data.</text>
</comment>
<accession>A0A6A0AT06</accession>
<keyword evidence="2" id="KW-0472">Membrane</keyword>
<evidence type="ECO:0000259" key="3">
    <source>
        <dbReference type="Pfam" id="PF13354"/>
    </source>
</evidence>
<protein>
    <recommendedName>
        <fullName evidence="3">Beta-lactamase class A catalytic domain-containing protein</fullName>
    </recommendedName>
</protein>
<keyword evidence="2" id="KW-1133">Transmembrane helix</keyword>